<evidence type="ECO:0000256" key="1">
    <source>
        <dbReference type="ARBA" id="ARBA00004141"/>
    </source>
</evidence>
<evidence type="ECO:0000313" key="8">
    <source>
        <dbReference type="Proteomes" id="UP000193435"/>
    </source>
</evidence>
<proteinExistence type="inferred from homology"/>
<evidence type="ECO:0000256" key="3">
    <source>
        <dbReference type="ARBA" id="ARBA00022692"/>
    </source>
</evidence>
<evidence type="ECO:0000256" key="2">
    <source>
        <dbReference type="ARBA" id="ARBA00008974"/>
    </source>
</evidence>
<comment type="similarity">
    <text evidence="2">Belongs to the purine-cytosine permease (2.A.39) family.</text>
</comment>
<evidence type="ECO:0000313" key="7">
    <source>
        <dbReference type="EMBL" id="SMH31646.1"/>
    </source>
</evidence>
<keyword evidence="8" id="KW-1185">Reference proteome</keyword>
<organism evidence="7 8">
    <name type="scientific">Carnobacterium iners</name>
    <dbReference type="NCBI Taxonomy" id="1073423"/>
    <lineage>
        <taxon>Bacteria</taxon>
        <taxon>Bacillati</taxon>
        <taxon>Bacillota</taxon>
        <taxon>Bacilli</taxon>
        <taxon>Lactobacillales</taxon>
        <taxon>Carnobacteriaceae</taxon>
        <taxon>Carnobacterium</taxon>
    </lineage>
</organism>
<evidence type="ECO:0000256" key="5">
    <source>
        <dbReference type="ARBA" id="ARBA00023136"/>
    </source>
</evidence>
<dbReference type="STRING" id="1073423.SAMN04488700_1294"/>
<dbReference type="PANTHER" id="PTHR30569:SF0">
    <property type="entry name" value="CYTOSINE PERMEASE"/>
    <property type="match status" value="1"/>
</dbReference>
<dbReference type="GO" id="GO:0005886">
    <property type="term" value="C:plasma membrane"/>
    <property type="evidence" value="ECO:0007669"/>
    <property type="project" value="TreeGrafter"/>
</dbReference>
<reference evidence="7 8" key="1">
    <citation type="submission" date="2017-04" db="EMBL/GenBank/DDBJ databases">
        <authorList>
            <person name="Afonso C.L."/>
            <person name="Miller P.J."/>
            <person name="Scott M.A."/>
            <person name="Spackman E."/>
            <person name="Goraichik I."/>
            <person name="Dimitrov K.M."/>
            <person name="Suarez D.L."/>
            <person name="Swayne D.E."/>
        </authorList>
    </citation>
    <scope>NUCLEOTIDE SEQUENCE [LARGE SCALE GENOMIC DNA]</scope>
    <source>
        <strain evidence="7 8">LMG26642</strain>
    </source>
</reference>
<dbReference type="PANTHER" id="PTHR30569">
    <property type="entry name" value="CYTOSINE TRANSPORTER CODB"/>
    <property type="match status" value="1"/>
</dbReference>
<feature type="transmembrane region" description="Helical" evidence="6">
    <location>
        <begin position="327"/>
        <end position="348"/>
    </location>
</feature>
<dbReference type="Proteomes" id="UP000193435">
    <property type="component" value="Unassembled WGS sequence"/>
</dbReference>
<accession>A0A1X7N4I2</accession>
<dbReference type="RefSeq" id="WP_085559465.1">
    <property type="nucleotide sequence ID" value="NZ_FOAH01000007.1"/>
</dbReference>
<dbReference type="InterPro" id="IPR001248">
    <property type="entry name" value="Pur-cyt_permease"/>
</dbReference>
<dbReference type="Gene3D" id="1.10.4160.10">
    <property type="entry name" value="Hydantoin permease"/>
    <property type="match status" value="1"/>
</dbReference>
<gene>
    <name evidence="7" type="ORF">SAMN04488700_1294</name>
</gene>
<sequence>MENTQQDKDYSLAKVKKEDKKGFWSMLFIMLGFTFFSASMLTGGTLGAGLSFKDFVIAVFIGNLILGIYTGFLAFISSGTGLSTHLLAKYSFGEKGSYLVSFLLGVTQVGWFGVGIAMIALPVHKVTGISIPLLVISAGIAMTTSAFFGMKTLAIISFISVPAIALLGGKSVIDAIQSAGGMKEILSLTPTNPITMGTAISLTIGSFVSGGSTTADFTRFAKSQKISVVTTVLAFFVGNSLMFLFGAIGAMVTGLSDVSEVMFSQGLIIPAIVVLGLNIWTTNDNAIYTAGLGFSNITKQPKKKIVLILGLLGTLSSLFLYNNFQVFLGSLGTFIPPVGGILIADYFLHDKERYKHFDTQEFRNVNVHALLATAIGSLAALYVPGIAAINGIFVAIATYTVLVKVMKPSQVALKMESLTNEIS</sequence>
<feature type="transmembrane region" description="Helical" evidence="6">
    <location>
        <begin position="97"/>
        <end position="123"/>
    </location>
</feature>
<keyword evidence="4 6" id="KW-1133">Transmembrane helix</keyword>
<dbReference type="NCBIfam" id="NF008241">
    <property type="entry name" value="PRK11017.1"/>
    <property type="match status" value="1"/>
</dbReference>
<feature type="transmembrane region" description="Helical" evidence="6">
    <location>
        <begin position="23"/>
        <end position="43"/>
    </location>
</feature>
<comment type="subcellular location">
    <subcellularLocation>
        <location evidence="1">Membrane</location>
        <topology evidence="1">Multi-pass membrane protein</topology>
    </subcellularLocation>
</comment>
<keyword evidence="3 6" id="KW-0812">Transmembrane</keyword>
<feature type="transmembrane region" description="Helical" evidence="6">
    <location>
        <begin position="129"/>
        <end position="148"/>
    </location>
</feature>
<name>A0A1X7N4I2_9LACT</name>
<feature type="transmembrane region" description="Helical" evidence="6">
    <location>
        <begin position="262"/>
        <end position="280"/>
    </location>
</feature>
<feature type="transmembrane region" description="Helical" evidence="6">
    <location>
        <begin position="305"/>
        <end position="321"/>
    </location>
</feature>
<dbReference type="CDD" id="cd11484">
    <property type="entry name" value="SLC-NCS1sbd_CobB-like"/>
    <property type="match status" value="1"/>
</dbReference>
<dbReference type="AlphaFoldDB" id="A0A1X7N4I2"/>
<feature type="transmembrane region" description="Helical" evidence="6">
    <location>
        <begin position="193"/>
        <end position="214"/>
    </location>
</feature>
<dbReference type="InterPro" id="IPR030191">
    <property type="entry name" value="CodB"/>
</dbReference>
<keyword evidence="5 6" id="KW-0472">Membrane</keyword>
<evidence type="ECO:0000256" key="4">
    <source>
        <dbReference type="ARBA" id="ARBA00022989"/>
    </source>
</evidence>
<feature type="transmembrane region" description="Helical" evidence="6">
    <location>
        <begin position="226"/>
        <end position="250"/>
    </location>
</feature>
<feature type="transmembrane region" description="Helical" evidence="6">
    <location>
        <begin position="155"/>
        <end position="173"/>
    </location>
</feature>
<feature type="transmembrane region" description="Helical" evidence="6">
    <location>
        <begin position="55"/>
        <end position="76"/>
    </location>
</feature>
<dbReference type="OrthoDB" id="9787279at2"/>
<evidence type="ECO:0000256" key="6">
    <source>
        <dbReference type="SAM" id="Phobius"/>
    </source>
</evidence>
<feature type="transmembrane region" description="Helical" evidence="6">
    <location>
        <begin position="369"/>
        <end position="402"/>
    </location>
</feature>
<dbReference type="EMBL" id="FXBJ01000002">
    <property type="protein sequence ID" value="SMH31646.1"/>
    <property type="molecule type" value="Genomic_DNA"/>
</dbReference>
<dbReference type="GO" id="GO:0015209">
    <property type="term" value="F:cytosine transmembrane transporter activity"/>
    <property type="evidence" value="ECO:0007669"/>
    <property type="project" value="InterPro"/>
</dbReference>
<dbReference type="Pfam" id="PF02133">
    <property type="entry name" value="Transp_cyt_pur"/>
    <property type="match status" value="1"/>
</dbReference>
<protein>
    <submittedName>
        <fullName evidence="7">Cytosine permease</fullName>
    </submittedName>
</protein>